<evidence type="ECO:0000313" key="2">
    <source>
        <dbReference type="EMBL" id="VFU11760.1"/>
    </source>
</evidence>
<dbReference type="EMBL" id="CAADRM010000018">
    <property type="protein sequence ID" value="VFU11760.1"/>
    <property type="molecule type" value="Genomic_DNA"/>
</dbReference>
<organism evidence="2">
    <name type="scientific">anaerobic digester metagenome</name>
    <dbReference type="NCBI Taxonomy" id="1263854"/>
    <lineage>
        <taxon>unclassified sequences</taxon>
        <taxon>metagenomes</taxon>
        <taxon>ecological metagenomes</taxon>
    </lineage>
</organism>
<feature type="region of interest" description="Disordered" evidence="1">
    <location>
        <begin position="1"/>
        <end position="20"/>
    </location>
</feature>
<evidence type="ECO:0000256" key="1">
    <source>
        <dbReference type="SAM" id="MobiDB-lite"/>
    </source>
</evidence>
<name>A0A485LUR3_9ZZZZ</name>
<sequence length="55" mass="6168">MAESTHQKGQQHQGDAGFNKHERALCGVRSQHMALAVHMLKHDPITADLETRPHD</sequence>
<dbReference type="AlphaFoldDB" id="A0A485LUR3"/>
<protein>
    <submittedName>
        <fullName evidence="2">Uncharacterized protein</fullName>
    </submittedName>
</protein>
<reference evidence="2" key="1">
    <citation type="submission" date="2019-03" db="EMBL/GenBank/DDBJ databases">
        <authorList>
            <person name="Hao L."/>
        </authorList>
    </citation>
    <scope>NUCLEOTIDE SEQUENCE</scope>
</reference>
<gene>
    <name evidence="2" type="ORF">SCFA_1140017</name>
</gene>
<proteinExistence type="predicted"/>
<accession>A0A485LUR3</accession>